<sequence>MAILIIGEKPSASKAIAQAILKQTTFTPTKEHPRVEGKGIDGKDYVITWCFGHLVALAHPEHYDPKYKSWKLEHLSLSCHPE</sequence>
<gene>
    <name evidence="1" type="ORF">J2Z37_001932</name>
</gene>
<dbReference type="RefSeq" id="WP_209810002.1">
    <property type="nucleotide sequence ID" value="NZ_JAGGKT010000004.1"/>
</dbReference>
<keyword evidence="2" id="KW-1185">Reference proteome</keyword>
<reference evidence="1 2" key="1">
    <citation type="submission" date="2021-03" db="EMBL/GenBank/DDBJ databases">
        <title>Genomic Encyclopedia of Type Strains, Phase IV (KMG-IV): sequencing the most valuable type-strain genomes for metagenomic binning, comparative biology and taxonomic classification.</title>
        <authorList>
            <person name="Goeker M."/>
        </authorList>
    </citation>
    <scope>NUCLEOTIDE SEQUENCE [LARGE SCALE GENOMIC DNA]</scope>
    <source>
        <strain evidence="1 2">DSM 24738</strain>
    </source>
</reference>
<dbReference type="Gene3D" id="3.40.50.140">
    <property type="match status" value="1"/>
</dbReference>
<dbReference type="InterPro" id="IPR023405">
    <property type="entry name" value="Topo_IA_core_domain"/>
</dbReference>
<dbReference type="SUPFAM" id="SSF56712">
    <property type="entry name" value="Prokaryotic type I DNA topoisomerase"/>
    <property type="match status" value="1"/>
</dbReference>
<organism evidence="1 2">
    <name type="scientific">Ammoniphilus resinae</name>
    <dbReference type="NCBI Taxonomy" id="861532"/>
    <lineage>
        <taxon>Bacteria</taxon>
        <taxon>Bacillati</taxon>
        <taxon>Bacillota</taxon>
        <taxon>Bacilli</taxon>
        <taxon>Bacillales</taxon>
        <taxon>Paenibacillaceae</taxon>
        <taxon>Aneurinibacillus group</taxon>
        <taxon>Ammoniphilus</taxon>
    </lineage>
</organism>
<name>A0ABS4GNT2_9BACL</name>
<comment type="caution">
    <text evidence="1">The sequence shown here is derived from an EMBL/GenBank/DDBJ whole genome shotgun (WGS) entry which is preliminary data.</text>
</comment>
<proteinExistence type="predicted"/>
<protein>
    <submittedName>
        <fullName evidence="1">DNA topoisomerase IA</fullName>
    </submittedName>
</protein>
<dbReference type="Proteomes" id="UP001519343">
    <property type="component" value="Unassembled WGS sequence"/>
</dbReference>
<evidence type="ECO:0000313" key="1">
    <source>
        <dbReference type="EMBL" id="MBP1931931.1"/>
    </source>
</evidence>
<accession>A0ABS4GNT2</accession>
<dbReference type="EMBL" id="JAGGKT010000004">
    <property type="protein sequence ID" value="MBP1931931.1"/>
    <property type="molecule type" value="Genomic_DNA"/>
</dbReference>
<evidence type="ECO:0000313" key="2">
    <source>
        <dbReference type="Proteomes" id="UP001519343"/>
    </source>
</evidence>